<dbReference type="PATRIC" id="fig|49547.3.peg.530"/>
<dbReference type="Proteomes" id="UP000077245">
    <property type="component" value="Unassembled WGS sequence"/>
</dbReference>
<dbReference type="EMBL" id="LWMV01000104">
    <property type="protein sequence ID" value="KZX14387.1"/>
    <property type="molecule type" value="Genomic_DNA"/>
</dbReference>
<keyword evidence="2" id="KW-1185">Reference proteome</keyword>
<evidence type="ECO:0000313" key="2">
    <source>
        <dbReference type="Proteomes" id="UP000077245"/>
    </source>
</evidence>
<gene>
    <name evidence="1" type="ORF">MBCUR_05060</name>
</gene>
<reference evidence="1 2" key="1">
    <citation type="submission" date="2016-04" db="EMBL/GenBank/DDBJ databases">
        <title>Genome sequence of Methanobrevibacter curvatus DSM 11111.</title>
        <authorList>
            <person name="Poehlein A."/>
            <person name="Seedorf H."/>
            <person name="Daniel R."/>
        </authorList>
    </citation>
    <scope>NUCLEOTIDE SEQUENCE [LARGE SCALE GENOMIC DNA]</scope>
    <source>
        <strain evidence="1 2">DSM 11111</strain>
    </source>
</reference>
<dbReference type="AlphaFoldDB" id="A0A166CHH2"/>
<proteinExistence type="predicted"/>
<evidence type="ECO:0000313" key="1">
    <source>
        <dbReference type="EMBL" id="KZX14387.1"/>
    </source>
</evidence>
<accession>A0A166CHH2</accession>
<comment type="caution">
    <text evidence="1">The sequence shown here is derived from an EMBL/GenBank/DDBJ whole genome shotgun (WGS) entry which is preliminary data.</text>
</comment>
<name>A0A166CHH2_9EURY</name>
<organism evidence="1 2">
    <name type="scientific">Methanobrevibacter curvatus</name>
    <dbReference type="NCBI Taxonomy" id="49547"/>
    <lineage>
        <taxon>Archaea</taxon>
        <taxon>Methanobacteriati</taxon>
        <taxon>Methanobacteriota</taxon>
        <taxon>Methanomada group</taxon>
        <taxon>Methanobacteria</taxon>
        <taxon>Methanobacteriales</taxon>
        <taxon>Methanobacteriaceae</taxon>
        <taxon>Methanobrevibacter</taxon>
    </lineage>
</organism>
<dbReference type="InterPro" id="IPR024524">
    <property type="entry name" value="DUF3800"/>
</dbReference>
<sequence>MLLFICINNNTHHHNINTLQTTKVLDRFLLKKYQKFLKEIILKKNLFIENNLKIKHEESFKYLGLQFADLIAGSLFQSLQNNNSHFIDIIKDKISIFDCF</sequence>
<protein>
    <submittedName>
        <fullName evidence="1">Uncharacterized protein</fullName>
    </submittedName>
</protein>
<dbReference type="Pfam" id="PF12686">
    <property type="entry name" value="DUF3800"/>
    <property type="match status" value="1"/>
</dbReference>